<evidence type="ECO:0000313" key="2">
    <source>
        <dbReference type="Proteomes" id="UP001151760"/>
    </source>
</evidence>
<evidence type="ECO:0000313" key="1">
    <source>
        <dbReference type="EMBL" id="GJT99750.1"/>
    </source>
</evidence>
<accession>A0ABQ5IIZ8</accession>
<keyword evidence="2" id="KW-1185">Reference proteome</keyword>
<proteinExistence type="predicted"/>
<protein>
    <recommendedName>
        <fullName evidence="3">SKP1 component dimerisation domain-containing protein</fullName>
    </recommendedName>
</protein>
<dbReference type="EMBL" id="BQNB010020799">
    <property type="protein sequence ID" value="GJT99750.1"/>
    <property type="molecule type" value="Genomic_DNA"/>
</dbReference>
<reference evidence="1" key="1">
    <citation type="journal article" date="2022" name="Int. J. Mol. Sci.">
        <title>Draft Genome of Tanacetum Coccineum: Genomic Comparison of Closely Related Tanacetum-Family Plants.</title>
        <authorList>
            <person name="Yamashiro T."/>
            <person name="Shiraishi A."/>
            <person name="Nakayama K."/>
            <person name="Satake H."/>
        </authorList>
    </citation>
    <scope>NUCLEOTIDE SEQUENCE</scope>
</reference>
<reference evidence="1" key="2">
    <citation type="submission" date="2022-01" db="EMBL/GenBank/DDBJ databases">
        <authorList>
            <person name="Yamashiro T."/>
            <person name="Shiraishi A."/>
            <person name="Satake H."/>
            <person name="Nakayama K."/>
        </authorList>
    </citation>
    <scope>NUCLEOTIDE SEQUENCE</scope>
</reference>
<gene>
    <name evidence="1" type="ORF">Tco_1110089</name>
</gene>
<dbReference type="Proteomes" id="UP001151760">
    <property type="component" value="Unassembled WGS sequence"/>
</dbReference>
<comment type="caution">
    <text evidence="1">The sequence shown here is derived from an EMBL/GenBank/DDBJ whole genome shotgun (WGS) entry which is preliminary data.</text>
</comment>
<sequence>MTDSNNYLTVGSSWGLKYTLRIAKSPKFLRSLPPAVNFFTLCQTTIEDLDLLHEDLEQIDDMDLKRWTYKWKIGNDCYSNEEVQQEDWKESPD</sequence>
<name>A0ABQ5IIZ8_9ASTR</name>
<evidence type="ECO:0008006" key="3">
    <source>
        <dbReference type="Google" id="ProtNLM"/>
    </source>
</evidence>
<organism evidence="1 2">
    <name type="scientific">Tanacetum coccineum</name>
    <dbReference type="NCBI Taxonomy" id="301880"/>
    <lineage>
        <taxon>Eukaryota</taxon>
        <taxon>Viridiplantae</taxon>
        <taxon>Streptophyta</taxon>
        <taxon>Embryophyta</taxon>
        <taxon>Tracheophyta</taxon>
        <taxon>Spermatophyta</taxon>
        <taxon>Magnoliopsida</taxon>
        <taxon>eudicotyledons</taxon>
        <taxon>Gunneridae</taxon>
        <taxon>Pentapetalae</taxon>
        <taxon>asterids</taxon>
        <taxon>campanulids</taxon>
        <taxon>Asterales</taxon>
        <taxon>Asteraceae</taxon>
        <taxon>Asteroideae</taxon>
        <taxon>Anthemideae</taxon>
        <taxon>Anthemidinae</taxon>
        <taxon>Tanacetum</taxon>
    </lineage>
</organism>